<organism evidence="2 3">
    <name type="scientific">Vescimonas fastidiosa</name>
    <dbReference type="NCBI Taxonomy" id="2714353"/>
    <lineage>
        <taxon>Bacteria</taxon>
        <taxon>Bacillati</taxon>
        <taxon>Bacillota</taxon>
        <taxon>Clostridia</taxon>
        <taxon>Eubacteriales</taxon>
        <taxon>Oscillospiraceae</taxon>
        <taxon>Vescimonas</taxon>
    </lineage>
</organism>
<reference evidence="2" key="1">
    <citation type="submission" date="2020-09" db="EMBL/GenBank/DDBJ databases">
        <title>New species isolated from human feces.</title>
        <authorList>
            <person name="Kitahara M."/>
            <person name="Shigeno Y."/>
            <person name="Shime M."/>
            <person name="Matsumoto Y."/>
            <person name="Nakamura S."/>
            <person name="Motooka D."/>
            <person name="Fukuoka S."/>
            <person name="Nishikawa H."/>
            <person name="Benno Y."/>
        </authorList>
    </citation>
    <scope>NUCLEOTIDE SEQUENCE</scope>
    <source>
        <strain evidence="2">MM35</strain>
    </source>
</reference>
<dbReference type="RefSeq" id="WP_022177396.1">
    <property type="nucleotide sequence ID" value="NZ_AP023415.1"/>
</dbReference>
<dbReference type="EMBL" id="AP023415">
    <property type="protein sequence ID" value="BCK78625.1"/>
    <property type="molecule type" value="Genomic_DNA"/>
</dbReference>
<dbReference type="GO" id="GO:0010181">
    <property type="term" value="F:FMN binding"/>
    <property type="evidence" value="ECO:0007669"/>
    <property type="project" value="InterPro"/>
</dbReference>
<dbReference type="InterPro" id="IPR029039">
    <property type="entry name" value="Flavoprotein-like_sf"/>
</dbReference>
<proteinExistence type="predicted"/>
<evidence type="ECO:0000313" key="2">
    <source>
        <dbReference type="EMBL" id="BCK78625.1"/>
    </source>
</evidence>
<sequence>MNYEIAYYSLSGNTEKLAYGIAKRLPENQAFLTNLQEEEVTLAADVYLVGFGINNGTVPLKVMDALDRLAGKKIFLFVTCGIEPSEEYKRLIERKIEPFLPDECDYCGILLCRGQIAEEVLSKIQRQFAQQPDDPAIKKMISEAKLSEGHPDETDAENAVRFIREKLDSF</sequence>
<name>A0A810PWM1_9FIRM</name>
<dbReference type="Gene3D" id="3.40.50.360">
    <property type="match status" value="1"/>
</dbReference>
<dbReference type="AlphaFoldDB" id="A0A810PWM1"/>
<dbReference type="SUPFAM" id="SSF52218">
    <property type="entry name" value="Flavoproteins"/>
    <property type="match status" value="1"/>
</dbReference>
<keyword evidence="3" id="KW-1185">Reference proteome</keyword>
<dbReference type="KEGG" id="vfa:MM35RIKEN_08170"/>
<dbReference type="InterPro" id="IPR008254">
    <property type="entry name" value="Flavodoxin/NO_synth"/>
</dbReference>
<dbReference type="Pfam" id="PF12641">
    <property type="entry name" value="Flavodoxin_3"/>
    <property type="match status" value="1"/>
</dbReference>
<gene>
    <name evidence="2" type="ORF">MM35RIKEN_08170</name>
</gene>
<evidence type="ECO:0000259" key="1">
    <source>
        <dbReference type="Pfam" id="PF12641"/>
    </source>
</evidence>
<dbReference type="Proteomes" id="UP000681343">
    <property type="component" value="Chromosome"/>
</dbReference>
<dbReference type="GO" id="GO:0016651">
    <property type="term" value="F:oxidoreductase activity, acting on NAD(P)H"/>
    <property type="evidence" value="ECO:0007669"/>
    <property type="project" value="UniProtKB-ARBA"/>
</dbReference>
<evidence type="ECO:0000313" key="3">
    <source>
        <dbReference type="Proteomes" id="UP000681343"/>
    </source>
</evidence>
<accession>A0A810PWM1</accession>
<protein>
    <recommendedName>
        <fullName evidence="1">Flavodoxin-like domain-containing protein</fullName>
    </recommendedName>
</protein>
<feature type="domain" description="Flavodoxin-like" evidence="1">
    <location>
        <begin position="5"/>
        <end position="163"/>
    </location>
</feature>